<dbReference type="Gene3D" id="1.10.1060.10">
    <property type="entry name" value="Alpha-helical ferredoxin"/>
    <property type="match status" value="1"/>
</dbReference>
<organism evidence="1">
    <name type="scientific">marine metagenome</name>
    <dbReference type="NCBI Taxonomy" id="408172"/>
    <lineage>
        <taxon>unclassified sequences</taxon>
        <taxon>metagenomes</taxon>
        <taxon>ecological metagenomes</taxon>
    </lineage>
</organism>
<dbReference type="EMBL" id="UINC01103032">
    <property type="protein sequence ID" value="SVC65104.1"/>
    <property type="molecule type" value="Genomic_DNA"/>
</dbReference>
<feature type="non-terminal residue" evidence="1">
    <location>
        <position position="56"/>
    </location>
</feature>
<accession>A0A382NVA0</accession>
<dbReference type="GO" id="GO:0051536">
    <property type="term" value="F:iron-sulfur cluster binding"/>
    <property type="evidence" value="ECO:0007669"/>
    <property type="project" value="InterPro"/>
</dbReference>
<gene>
    <name evidence="1" type="ORF">METZ01_LOCUS317958</name>
</gene>
<dbReference type="AlphaFoldDB" id="A0A382NVA0"/>
<protein>
    <recommendedName>
        <fullName evidence="2">Dihydroprymidine dehydrogenase domain-containing protein</fullName>
    </recommendedName>
</protein>
<evidence type="ECO:0008006" key="2">
    <source>
        <dbReference type="Google" id="ProtNLM"/>
    </source>
</evidence>
<evidence type="ECO:0000313" key="1">
    <source>
        <dbReference type="EMBL" id="SVC65104.1"/>
    </source>
</evidence>
<sequence>MSEKMLKFVNIDMQMPAKRTSDVRTEDFKEIYNRFVNEKAKEQSSRCSQCGVPFCQ</sequence>
<name>A0A382NVA0_9ZZZZ</name>
<proteinExistence type="predicted"/>
<dbReference type="InterPro" id="IPR009051">
    <property type="entry name" value="Helical_ferredxn"/>
</dbReference>
<dbReference type="SUPFAM" id="SSF46548">
    <property type="entry name" value="alpha-helical ferredoxin"/>
    <property type="match status" value="1"/>
</dbReference>
<reference evidence="1" key="1">
    <citation type="submission" date="2018-05" db="EMBL/GenBank/DDBJ databases">
        <authorList>
            <person name="Lanie J.A."/>
            <person name="Ng W.-L."/>
            <person name="Kazmierczak K.M."/>
            <person name="Andrzejewski T.M."/>
            <person name="Davidsen T.M."/>
            <person name="Wayne K.J."/>
            <person name="Tettelin H."/>
            <person name="Glass J.I."/>
            <person name="Rusch D."/>
            <person name="Podicherti R."/>
            <person name="Tsui H.-C.T."/>
            <person name="Winkler M.E."/>
        </authorList>
    </citation>
    <scope>NUCLEOTIDE SEQUENCE</scope>
</reference>